<evidence type="ECO:0000313" key="5">
    <source>
        <dbReference type="Proteomes" id="UP001445076"/>
    </source>
</evidence>
<keyword evidence="5" id="KW-1185">Reference proteome</keyword>
<gene>
    <name evidence="3" type="ORF">OTU49_011527</name>
    <name evidence="4" type="ORF">OTU49_011540</name>
</gene>
<feature type="domain" description="Piwi" evidence="2">
    <location>
        <begin position="204"/>
        <end position="233"/>
    </location>
</feature>
<dbReference type="GO" id="GO:0003723">
    <property type="term" value="F:RNA binding"/>
    <property type="evidence" value="ECO:0007669"/>
    <property type="project" value="InterPro"/>
</dbReference>
<accession>A0AAW0W3E2</accession>
<dbReference type="SUPFAM" id="SSF101690">
    <property type="entry name" value="PAZ domain"/>
    <property type="match status" value="1"/>
</dbReference>
<dbReference type="EMBL" id="JARKIK010000088">
    <property type="protein sequence ID" value="KAK8723776.1"/>
    <property type="molecule type" value="Genomic_DNA"/>
</dbReference>
<feature type="domain" description="PAZ" evidence="1">
    <location>
        <begin position="1"/>
        <end position="41"/>
    </location>
</feature>
<dbReference type="PANTHER" id="PTHR22891">
    <property type="entry name" value="EUKARYOTIC TRANSLATION INITIATION FACTOR 2C"/>
    <property type="match status" value="1"/>
</dbReference>
<proteinExistence type="predicted"/>
<name>A0AAW0W3E2_CHEQU</name>
<dbReference type="Pfam" id="PF02170">
    <property type="entry name" value="PAZ"/>
    <property type="match status" value="1"/>
</dbReference>
<dbReference type="InterPro" id="IPR003165">
    <property type="entry name" value="Piwi"/>
</dbReference>
<sequence>TYQMTIKDPYQPLLMSKPKKKDLRRGQGNIYLIPELCVATGLSEDMRHDYNLMKDFASWTRMPPDKRVTALGKFNTKLFENQQVKAELQQWGLQFSQVLCQVRGRVLPSEVITQGSHTFTYNTSEAEWAKTVKDVAVNAGQKLTNWLLVYPVKLKKEADDLLLGLTKVSRSLRLLITQPKIECVHEDLTQEYVRVLARHGGVQAVVCILPNNRLDRYAALKKYTSVIMGVPSQ</sequence>
<dbReference type="InterPro" id="IPR036085">
    <property type="entry name" value="PAZ_dom_sf"/>
</dbReference>
<evidence type="ECO:0000313" key="3">
    <source>
        <dbReference type="EMBL" id="KAK8723751.1"/>
    </source>
</evidence>
<feature type="non-terminal residue" evidence="4">
    <location>
        <position position="233"/>
    </location>
</feature>
<dbReference type="SUPFAM" id="SSF53098">
    <property type="entry name" value="Ribonuclease H-like"/>
    <property type="match status" value="1"/>
</dbReference>
<dbReference type="GO" id="GO:0034587">
    <property type="term" value="P:piRNA processing"/>
    <property type="evidence" value="ECO:0007669"/>
    <property type="project" value="UniProtKB-ARBA"/>
</dbReference>
<dbReference type="AlphaFoldDB" id="A0AAW0W3E2"/>
<dbReference type="PROSITE" id="PS50822">
    <property type="entry name" value="PIWI"/>
    <property type="match status" value="1"/>
</dbReference>
<dbReference type="InterPro" id="IPR003100">
    <property type="entry name" value="PAZ_dom"/>
</dbReference>
<evidence type="ECO:0000259" key="2">
    <source>
        <dbReference type="PROSITE" id="PS50822"/>
    </source>
</evidence>
<dbReference type="Proteomes" id="UP001445076">
    <property type="component" value="Unassembled WGS sequence"/>
</dbReference>
<dbReference type="InterPro" id="IPR012337">
    <property type="entry name" value="RNaseH-like_sf"/>
</dbReference>
<dbReference type="PROSITE" id="PS50821">
    <property type="entry name" value="PAZ"/>
    <property type="match status" value="1"/>
</dbReference>
<dbReference type="EMBL" id="JARKIK010000088">
    <property type="protein sequence ID" value="KAK8723751.1"/>
    <property type="molecule type" value="Genomic_DNA"/>
</dbReference>
<evidence type="ECO:0000313" key="4">
    <source>
        <dbReference type="EMBL" id="KAK8723776.1"/>
    </source>
</evidence>
<protein>
    <submittedName>
        <fullName evidence="4">Uncharacterized protein</fullName>
    </submittedName>
</protein>
<dbReference type="Gene3D" id="2.170.260.10">
    <property type="entry name" value="paz domain"/>
    <property type="match status" value="1"/>
</dbReference>
<evidence type="ECO:0000259" key="1">
    <source>
        <dbReference type="PROSITE" id="PS50821"/>
    </source>
</evidence>
<reference evidence="4 5" key="1">
    <citation type="journal article" date="2024" name="BMC Genomics">
        <title>Genome assembly of redclaw crayfish (Cherax quadricarinatus) provides insights into its immune adaptation and hypoxia tolerance.</title>
        <authorList>
            <person name="Liu Z."/>
            <person name="Zheng J."/>
            <person name="Li H."/>
            <person name="Fang K."/>
            <person name="Wang S."/>
            <person name="He J."/>
            <person name="Zhou D."/>
            <person name="Weng S."/>
            <person name="Chi M."/>
            <person name="Gu Z."/>
            <person name="He J."/>
            <person name="Li F."/>
            <person name="Wang M."/>
        </authorList>
    </citation>
    <scope>NUCLEOTIDE SEQUENCE [LARGE SCALE GENOMIC DNA]</scope>
    <source>
        <strain evidence="4">ZL_2023a</strain>
    </source>
</reference>
<organism evidence="4 5">
    <name type="scientific">Cherax quadricarinatus</name>
    <name type="common">Australian red claw crayfish</name>
    <dbReference type="NCBI Taxonomy" id="27406"/>
    <lineage>
        <taxon>Eukaryota</taxon>
        <taxon>Metazoa</taxon>
        <taxon>Ecdysozoa</taxon>
        <taxon>Arthropoda</taxon>
        <taxon>Crustacea</taxon>
        <taxon>Multicrustacea</taxon>
        <taxon>Malacostraca</taxon>
        <taxon>Eumalacostraca</taxon>
        <taxon>Eucarida</taxon>
        <taxon>Decapoda</taxon>
        <taxon>Pleocyemata</taxon>
        <taxon>Astacidea</taxon>
        <taxon>Parastacoidea</taxon>
        <taxon>Parastacidae</taxon>
        <taxon>Cherax</taxon>
    </lineage>
</organism>
<reference evidence="4" key="2">
    <citation type="submission" date="2024-01" db="EMBL/GenBank/DDBJ databases">
        <authorList>
            <person name="He J."/>
            <person name="Wang M."/>
            <person name="Zheng J."/>
            <person name="Liu Z."/>
        </authorList>
    </citation>
    <scope>NUCLEOTIDE SEQUENCE</scope>
    <source>
        <strain evidence="4">ZL_2023a</strain>
        <tissue evidence="4">Muscle</tissue>
    </source>
</reference>
<dbReference type="Gene3D" id="3.40.50.2300">
    <property type="match status" value="1"/>
</dbReference>
<feature type="non-terminal residue" evidence="4">
    <location>
        <position position="1"/>
    </location>
</feature>
<comment type="caution">
    <text evidence="4">The sequence shown here is derived from an EMBL/GenBank/DDBJ whole genome shotgun (WGS) entry which is preliminary data.</text>
</comment>